<gene>
    <name evidence="2" type="ORF">CSKR_100824</name>
</gene>
<keyword evidence="3" id="KW-1185">Reference proteome</keyword>
<name>A0A419QG63_CLOSI</name>
<dbReference type="AlphaFoldDB" id="A0A419QG63"/>
<dbReference type="Proteomes" id="UP000286415">
    <property type="component" value="Unassembled WGS sequence"/>
</dbReference>
<sequence>MALNANHFERVRLYSRVPSESIGHYGRILSSLSKKCPIVHYRGQGTRWSKWLEREFTDRKVRNSNPNSASRLPLSRLGQPGSSSALVLPSGGMAVRHRKGATAERYQKPELV</sequence>
<reference evidence="2 3" key="1">
    <citation type="journal article" date="2018" name="Biotechnol. Adv.">
        <title>Improved genomic resources and new bioinformatic workflow for the carcinogenic parasite Clonorchis sinensis: Biotechnological implications.</title>
        <authorList>
            <person name="Wang D."/>
            <person name="Korhonen P.K."/>
            <person name="Gasser R.B."/>
            <person name="Young N.D."/>
        </authorList>
    </citation>
    <scope>NUCLEOTIDE SEQUENCE [LARGE SCALE GENOMIC DNA]</scope>
    <source>
        <strain evidence="2">Cs-k2</strain>
    </source>
</reference>
<comment type="caution">
    <text evidence="2">The sequence shown here is derived from an EMBL/GenBank/DDBJ whole genome shotgun (WGS) entry which is preliminary data.</text>
</comment>
<organism evidence="2 3">
    <name type="scientific">Clonorchis sinensis</name>
    <name type="common">Chinese liver fluke</name>
    <dbReference type="NCBI Taxonomy" id="79923"/>
    <lineage>
        <taxon>Eukaryota</taxon>
        <taxon>Metazoa</taxon>
        <taxon>Spiralia</taxon>
        <taxon>Lophotrochozoa</taxon>
        <taxon>Platyhelminthes</taxon>
        <taxon>Trematoda</taxon>
        <taxon>Digenea</taxon>
        <taxon>Opisthorchiida</taxon>
        <taxon>Opisthorchiata</taxon>
        <taxon>Opisthorchiidae</taxon>
        <taxon>Clonorchis</taxon>
    </lineage>
</organism>
<evidence type="ECO:0000313" key="3">
    <source>
        <dbReference type="Proteomes" id="UP000286415"/>
    </source>
</evidence>
<protein>
    <submittedName>
        <fullName evidence="2">Uncharacterized protein</fullName>
    </submittedName>
</protein>
<dbReference type="InParanoid" id="A0A419QG63"/>
<feature type="region of interest" description="Disordered" evidence="1">
    <location>
        <begin position="61"/>
        <end position="112"/>
    </location>
</feature>
<evidence type="ECO:0000313" key="2">
    <source>
        <dbReference type="EMBL" id="KAG5443926.1"/>
    </source>
</evidence>
<dbReference type="OrthoDB" id="6227366at2759"/>
<feature type="compositionally biased region" description="Basic and acidic residues" evidence="1">
    <location>
        <begin position="101"/>
        <end position="112"/>
    </location>
</feature>
<evidence type="ECO:0000256" key="1">
    <source>
        <dbReference type="SAM" id="MobiDB-lite"/>
    </source>
</evidence>
<accession>A0A419QG63</accession>
<dbReference type="EMBL" id="NIRI02000056">
    <property type="protein sequence ID" value="KAG5443926.1"/>
    <property type="molecule type" value="Genomic_DNA"/>
</dbReference>
<proteinExistence type="predicted"/>
<reference evidence="2 3" key="2">
    <citation type="journal article" date="2021" name="Genomics">
        <title>High-quality reference genome for Clonorchis sinensis.</title>
        <authorList>
            <person name="Young N.D."/>
            <person name="Stroehlein A.J."/>
            <person name="Kinkar L."/>
            <person name="Wang T."/>
            <person name="Sohn W.M."/>
            <person name="Chang B.C.H."/>
            <person name="Kaur P."/>
            <person name="Weisz D."/>
            <person name="Dudchenko O."/>
            <person name="Aiden E.L."/>
            <person name="Korhonen P.K."/>
            <person name="Gasser R.B."/>
        </authorList>
    </citation>
    <scope>NUCLEOTIDE SEQUENCE [LARGE SCALE GENOMIC DNA]</scope>
    <source>
        <strain evidence="2">Cs-k2</strain>
    </source>
</reference>